<sequence>MEDLNATPKIEFRTEEEQNFPGYYTNYFSMLKTLNRDRLQTLSLERRGFEEINPALGPNPSKEKINTFFALRAAVLSPAYLGLMEAPDWVKSSVADSAKMMGEMVTDQNARLFRGEKINARLPIAAKFTYHGDWDRFIEDKYRIFTGDK</sequence>
<name>A0A7X6DMD9_9BACT</name>
<proteinExistence type="predicted"/>
<reference evidence="1 2" key="1">
    <citation type="journal article" date="2020" name="Nature">
        <title>Bacterial chemolithoautotrophy via manganese oxidation.</title>
        <authorList>
            <person name="Yu H."/>
            <person name="Leadbetter J.R."/>
        </authorList>
    </citation>
    <scope>NUCLEOTIDE SEQUENCE [LARGE SCALE GENOMIC DNA]</scope>
    <source>
        <strain evidence="1 2">Mn-1</strain>
    </source>
</reference>
<dbReference type="RefSeq" id="WP_168058181.1">
    <property type="nucleotide sequence ID" value="NZ_VTOW01000001.1"/>
</dbReference>
<keyword evidence="2" id="KW-1185">Reference proteome</keyword>
<gene>
    <name evidence="1" type="ORF">MNODULE_03940</name>
</gene>
<organism evidence="1 2">
    <name type="scientific">Candidatus Manganitrophus noduliformans</name>
    <dbReference type="NCBI Taxonomy" id="2606439"/>
    <lineage>
        <taxon>Bacteria</taxon>
        <taxon>Pseudomonadati</taxon>
        <taxon>Nitrospirota</taxon>
        <taxon>Nitrospiria</taxon>
        <taxon>Candidatus Troglogloeales</taxon>
        <taxon>Candidatus Manganitrophaceae</taxon>
        <taxon>Candidatus Manganitrophus</taxon>
    </lineage>
</organism>
<protein>
    <submittedName>
        <fullName evidence="1">Uncharacterized protein</fullName>
    </submittedName>
</protein>
<dbReference type="AlphaFoldDB" id="A0A7X6DMD9"/>
<accession>A0A7X6DMD9</accession>
<dbReference type="EMBL" id="VTOW01000001">
    <property type="protein sequence ID" value="NKE69898.1"/>
    <property type="molecule type" value="Genomic_DNA"/>
</dbReference>
<evidence type="ECO:0000313" key="1">
    <source>
        <dbReference type="EMBL" id="NKE69898.1"/>
    </source>
</evidence>
<evidence type="ECO:0000313" key="2">
    <source>
        <dbReference type="Proteomes" id="UP000534783"/>
    </source>
</evidence>
<dbReference type="Proteomes" id="UP000534783">
    <property type="component" value="Unassembled WGS sequence"/>
</dbReference>
<comment type="caution">
    <text evidence="1">The sequence shown here is derived from an EMBL/GenBank/DDBJ whole genome shotgun (WGS) entry which is preliminary data.</text>
</comment>